<dbReference type="SUPFAM" id="SSF51556">
    <property type="entry name" value="Metallo-dependent hydrolases"/>
    <property type="match status" value="1"/>
</dbReference>
<dbReference type="InterPro" id="IPR026912">
    <property type="entry name" value="Adenine_deam_C"/>
</dbReference>
<sequence length="581" mass="66631">MNEHRYRWRNRELRKHVAIIDGTVAPTLLLKNITYLNVFLKQWVRANIWIYQDRIVYVGDKLPNNTSGTEIVNYEGRYAVSGYIEPHVHPFQLYNPHQLAKYAAYSGTTTLINDNLMWLFLLEEKKAFSIIDDFMLSPVSVYWWSRFDSQSSLQVEEEELFTNEKVMKWLEHPAVVQGGELTAWPQVLSDDDRILYWMQETKQLRKPVEGHLPGASEHTLVKMKLLGVDADHESITGKEVLERLKLGYQVGLRYSSIRPDLPDLLKEIKELGIDYYDSFTMTTDGATPSFYEKGIMNQCIEIAIQQGVPVIDAYLMASYNAARHLGMQERIGSIAPGRVAHINILESKENPNPISVLAKGKWMKKDGERTESMPPIHWGKYGIERLNLDWELQEDDMQFSLPIGMEMVSDVIMKPFAVSIDATVNEIHNKFDEAFLMLIDRQGAWRVNTIIKGFTNSLGAIVSSYSNTGDIVFIGKNKQDIAIAFERMKEIGGGIVLVHNGEVKFELPLTLAGIMYDGSLDQLIIEEKKLKDLLKKYGYPYNDPVYHLLFLSSMHLPYIRITPKGIMDVKKKEVLFPAIMR</sequence>
<dbReference type="Pfam" id="PF01979">
    <property type="entry name" value="Amidohydro_1"/>
    <property type="match status" value="1"/>
</dbReference>
<comment type="catalytic activity">
    <reaction evidence="4">
        <text>adenine + H2O + H(+) = hypoxanthine + NH4(+)</text>
        <dbReference type="Rhea" id="RHEA:23688"/>
        <dbReference type="ChEBI" id="CHEBI:15377"/>
        <dbReference type="ChEBI" id="CHEBI:15378"/>
        <dbReference type="ChEBI" id="CHEBI:16708"/>
        <dbReference type="ChEBI" id="CHEBI:17368"/>
        <dbReference type="ChEBI" id="CHEBI:28938"/>
        <dbReference type="EC" id="3.5.4.2"/>
    </reaction>
</comment>
<feature type="domain" description="Adenine deaminase C-terminal" evidence="6">
    <location>
        <begin position="427"/>
        <end position="572"/>
    </location>
</feature>
<dbReference type="InterPro" id="IPR011059">
    <property type="entry name" value="Metal-dep_hydrolase_composite"/>
</dbReference>
<dbReference type="EC" id="3.5.4.2" evidence="2"/>
<evidence type="ECO:0000256" key="1">
    <source>
        <dbReference type="ARBA" id="ARBA00006773"/>
    </source>
</evidence>
<accession>A0A9X3WXX3</accession>
<protein>
    <recommendedName>
        <fullName evidence="2">adenine deaminase</fullName>
        <ecNumber evidence="2">3.5.4.2</ecNumber>
    </recommendedName>
</protein>
<dbReference type="SUPFAM" id="SSF51338">
    <property type="entry name" value="Composite domain of metallo-dependent hydrolases"/>
    <property type="match status" value="1"/>
</dbReference>
<dbReference type="EMBL" id="JAMQKB010000014">
    <property type="protein sequence ID" value="MDC3425399.1"/>
    <property type="molecule type" value="Genomic_DNA"/>
</dbReference>
<dbReference type="GO" id="GO:0000034">
    <property type="term" value="F:adenine deaminase activity"/>
    <property type="evidence" value="ECO:0007669"/>
    <property type="project" value="UniProtKB-EC"/>
</dbReference>
<evidence type="ECO:0000313" key="7">
    <source>
        <dbReference type="EMBL" id="MDC3425399.1"/>
    </source>
</evidence>
<gene>
    <name evidence="7" type="ORF">NC797_12900</name>
</gene>
<evidence type="ECO:0000256" key="4">
    <source>
        <dbReference type="ARBA" id="ARBA00047720"/>
    </source>
</evidence>
<dbReference type="PANTHER" id="PTHR11113">
    <property type="entry name" value="N-ACETYLGLUCOSAMINE-6-PHOSPHATE DEACETYLASE"/>
    <property type="match status" value="1"/>
</dbReference>
<dbReference type="Gene3D" id="3.20.20.140">
    <property type="entry name" value="Metal-dependent hydrolases"/>
    <property type="match status" value="1"/>
</dbReference>
<dbReference type="Pfam" id="PF13382">
    <property type="entry name" value="Adenine_deam_C"/>
    <property type="match status" value="1"/>
</dbReference>
<evidence type="ECO:0000313" key="8">
    <source>
        <dbReference type="Proteomes" id="UP001145050"/>
    </source>
</evidence>
<organism evidence="7 8">
    <name type="scientific">Terrihalobacillus insolitus</name>
    <dbReference type="NCBI Taxonomy" id="2950438"/>
    <lineage>
        <taxon>Bacteria</taxon>
        <taxon>Bacillati</taxon>
        <taxon>Bacillota</taxon>
        <taxon>Bacilli</taxon>
        <taxon>Bacillales</taxon>
        <taxon>Bacillaceae</taxon>
        <taxon>Terrihalobacillus</taxon>
    </lineage>
</organism>
<proteinExistence type="inferred from homology"/>
<comment type="caution">
    <text evidence="7">The sequence shown here is derived from an EMBL/GenBank/DDBJ whole genome shotgun (WGS) entry which is preliminary data.</text>
</comment>
<dbReference type="Proteomes" id="UP001145050">
    <property type="component" value="Unassembled WGS sequence"/>
</dbReference>
<dbReference type="Gene3D" id="2.30.40.10">
    <property type="entry name" value="Urease, subunit C, domain 1"/>
    <property type="match status" value="1"/>
</dbReference>
<comment type="similarity">
    <text evidence="1">Belongs to the metallo-dependent hydrolases superfamily. Adenine deaminase family.</text>
</comment>
<keyword evidence="3" id="KW-0378">Hydrolase</keyword>
<evidence type="ECO:0000256" key="3">
    <source>
        <dbReference type="ARBA" id="ARBA00022801"/>
    </source>
</evidence>
<dbReference type="PANTHER" id="PTHR11113:SF6">
    <property type="entry name" value="ADENINE DEAMINASE YERA-RELATED"/>
    <property type="match status" value="1"/>
</dbReference>
<evidence type="ECO:0000259" key="6">
    <source>
        <dbReference type="Pfam" id="PF13382"/>
    </source>
</evidence>
<dbReference type="InterPro" id="IPR006680">
    <property type="entry name" value="Amidohydro-rel"/>
</dbReference>
<dbReference type="RefSeq" id="WP_272437208.1">
    <property type="nucleotide sequence ID" value="NZ_JAMQKB010000014.1"/>
</dbReference>
<name>A0A9X3WXX3_9BACI</name>
<keyword evidence="8" id="KW-1185">Reference proteome</keyword>
<dbReference type="AlphaFoldDB" id="A0A9X3WXX3"/>
<feature type="domain" description="Amidohydrolase-related" evidence="5">
    <location>
        <begin position="80"/>
        <end position="363"/>
    </location>
</feature>
<reference evidence="7" key="1">
    <citation type="submission" date="2022-06" db="EMBL/GenBank/DDBJ databases">
        <title>Aquibacillus sp. a new bacterium isolated from soil saline samples.</title>
        <authorList>
            <person name="Galisteo C."/>
            <person name="De La Haba R."/>
            <person name="Sanchez-Porro C."/>
            <person name="Ventosa A."/>
        </authorList>
    </citation>
    <scope>NUCLEOTIDE SEQUENCE</scope>
    <source>
        <strain evidence="7">3ASR75-11</strain>
    </source>
</reference>
<dbReference type="InterPro" id="IPR032466">
    <property type="entry name" value="Metal_Hydrolase"/>
</dbReference>
<evidence type="ECO:0000259" key="5">
    <source>
        <dbReference type="Pfam" id="PF01979"/>
    </source>
</evidence>
<evidence type="ECO:0000256" key="2">
    <source>
        <dbReference type="ARBA" id="ARBA00012782"/>
    </source>
</evidence>